<organism evidence="1 2">
    <name type="scientific">Xenopus laevis</name>
    <name type="common">African clawed frog</name>
    <dbReference type="NCBI Taxonomy" id="8355"/>
    <lineage>
        <taxon>Eukaryota</taxon>
        <taxon>Metazoa</taxon>
        <taxon>Chordata</taxon>
        <taxon>Craniata</taxon>
        <taxon>Vertebrata</taxon>
        <taxon>Euteleostomi</taxon>
        <taxon>Amphibia</taxon>
        <taxon>Batrachia</taxon>
        <taxon>Anura</taxon>
        <taxon>Pipoidea</taxon>
        <taxon>Pipidae</taxon>
        <taxon>Xenopodinae</taxon>
        <taxon>Xenopus</taxon>
        <taxon>Xenopus</taxon>
    </lineage>
</organism>
<accession>A0A974C1A4</accession>
<dbReference type="EMBL" id="CM004482">
    <property type="protein sequence ID" value="OCT64703.1"/>
    <property type="molecule type" value="Genomic_DNA"/>
</dbReference>
<protein>
    <recommendedName>
        <fullName evidence="3">GIY-YIG domain-containing protein</fullName>
    </recommendedName>
</protein>
<evidence type="ECO:0000313" key="2">
    <source>
        <dbReference type="Proteomes" id="UP000694892"/>
    </source>
</evidence>
<dbReference type="Proteomes" id="UP000694892">
    <property type="component" value="Chromosome 9_10L"/>
</dbReference>
<proteinExistence type="predicted"/>
<sequence>MGYEIDLKNVSTCTTMGVIYMLKCPCGKAYVGKTKRRIRVRIEEKKRSIDNCDLDKMKYVTPVSRHFKTHGHNSKQLRWLVLQVVKFPIRGGEQDRILLLQEVL</sequence>
<dbReference type="AlphaFoldDB" id="A0A974C1A4"/>
<name>A0A974C1A4_XENLA</name>
<reference evidence="2" key="1">
    <citation type="journal article" date="2016" name="Nature">
        <title>Genome evolution in the allotetraploid frog Xenopus laevis.</title>
        <authorList>
            <person name="Session A.M."/>
            <person name="Uno Y."/>
            <person name="Kwon T."/>
            <person name="Chapman J.A."/>
            <person name="Toyoda A."/>
            <person name="Takahashi S."/>
            <person name="Fukui A."/>
            <person name="Hikosaka A."/>
            <person name="Suzuki A."/>
            <person name="Kondo M."/>
            <person name="van Heeringen S.J."/>
            <person name="Quigley I."/>
            <person name="Heinz S."/>
            <person name="Ogino H."/>
            <person name="Ochi H."/>
            <person name="Hellsten U."/>
            <person name="Lyons J.B."/>
            <person name="Simakov O."/>
            <person name="Putnam N."/>
            <person name="Stites J."/>
            <person name="Kuroki Y."/>
            <person name="Tanaka T."/>
            <person name="Michiue T."/>
            <person name="Watanabe M."/>
            <person name="Bogdanovic O."/>
            <person name="Lister R."/>
            <person name="Georgiou G."/>
            <person name="Paranjpe S.S."/>
            <person name="van Kruijsbergen I."/>
            <person name="Shu S."/>
            <person name="Carlson J."/>
            <person name="Kinoshita T."/>
            <person name="Ohta Y."/>
            <person name="Mawaribuchi S."/>
            <person name="Jenkins J."/>
            <person name="Grimwood J."/>
            <person name="Schmutz J."/>
            <person name="Mitros T."/>
            <person name="Mozaffari S.V."/>
            <person name="Suzuki Y."/>
            <person name="Haramoto Y."/>
            <person name="Yamamoto T.S."/>
            <person name="Takagi C."/>
            <person name="Heald R."/>
            <person name="Miller K."/>
            <person name="Haudenschild C."/>
            <person name="Kitzman J."/>
            <person name="Nakayama T."/>
            <person name="Izutsu Y."/>
            <person name="Robert J."/>
            <person name="Fortriede J."/>
            <person name="Burns K."/>
            <person name="Lotay V."/>
            <person name="Karimi K."/>
            <person name="Yasuoka Y."/>
            <person name="Dichmann D.S."/>
            <person name="Flajnik M.F."/>
            <person name="Houston D.W."/>
            <person name="Shendure J."/>
            <person name="DuPasquier L."/>
            <person name="Vize P.D."/>
            <person name="Zorn A.M."/>
            <person name="Ito M."/>
            <person name="Marcotte E.M."/>
            <person name="Wallingford J.B."/>
            <person name="Ito Y."/>
            <person name="Asashima M."/>
            <person name="Ueno N."/>
            <person name="Matsuda Y."/>
            <person name="Veenstra G.J."/>
            <person name="Fujiyama A."/>
            <person name="Harland R.M."/>
            <person name="Taira M."/>
            <person name="Rokhsar D.S."/>
        </authorList>
    </citation>
    <scope>NUCLEOTIDE SEQUENCE [LARGE SCALE GENOMIC DNA]</scope>
    <source>
        <strain evidence="2">J</strain>
    </source>
</reference>
<gene>
    <name evidence="1" type="ORF">XELAEV_18045800mg</name>
</gene>
<evidence type="ECO:0000313" key="1">
    <source>
        <dbReference type="EMBL" id="OCT64703.1"/>
    </source>
</evidence>
<evidence type="ECO:0008006" key="3">
    <source>
        <dbReference type="Google" id="ProtNLM"/>
    </source>
</evidence>